<feature type="transmembrane region" description="Helical" evidence="8">
    <location>
        <begin position="324"/>
        <end position="341"/>
    </location>
</feature>
<evidence type="ECO:0000256" key="7">
    <source>
        <dbReference type="ARBA" id="ARBA00023136"/>
    </source>
</evidence>
<name>A0A0W0ZJN9_9GAMM</name>
<dbReference type="GO" id="GO:0009103">
    <property type="term" value="P:lipopolysaccharide biosynthetic process"/>
    <property type="evidence" value="ECO:0007669"/>
    <property type="project" value="UniProtKB-ARBA"/>
</dbReference>
<evidence type="ECO:0000259" key="9">
    <source>
        <dbReference type="Pfam" id="PF13231"/>
    </source>
</evidence>
<dbReference type="STRING" id="947033.Lste_2360"/>
<feature type="transmembrane region" description="Helical" evidence="8">
    <location>
        <begin position="143"/>
        <end position="161"/>
    </location>
</feature>
<dbReference type="AlphaFoldDB" id="A0A0W0ZJN9"/>
<keyword evidence="7 8" id="KW-0472">Membrane</keyword>
<dbReference type="GO" id="GO:0016763">
    <property type="term" value="F:pentosyltransferase activity"/>
    <property type="evidence" value="ECO:0007669"/>
    <property type="project" value="TreeGrafter"/>
</dbReference>
<comment type="caution">
    <text evidence="10">The sequence shown here is derived from an EMBL/GenBank/DDBJ whole genome shotgun (WGS) entry which is preliminary data.</text>
</comment>
<evidence type="ECO:0000256" key="4">
    <source>
        <dbReference type="ARBA" id="ARBA00022679"/>
    </source>
</evidence>
<feature type="transmembrane region" description="Helical" evidence="8">
    <location>
        <begin position="301"/>
        <end position="318"/>
    </location>
</feature>
<dbReference type="PATRIC" id="fig|947033.5.peg.2500"/>
<organism evidence="10 11">
    <name type="scientific">Legionella steelei</name>
    <dbReference type="NCBI Taxonomy" id="947033"/>
    <lineage>
        <taxon>Bacteria</taxon>
        <taxon>Pseudomonadati</taxon>
        <taxon>Pseudomonadota</taxon>
        <taxon>Gammaproteobacteria</taxon>
        <taxon>Legionellales</taxon>
        <taxon>Legionellaceae</taxon>
        <taxon>Legionella</taxon>
    </lineage>
</organism>
<evidence type="ECO:0000256" key="3">
    <source>
        <dbReference type="ARBA" id="ARBA00022676"/>
    </source>
</evidence>
<dbReference type="Pfam" id="PF13231">
    <property type="entry name" value="PMT_2"/>
    <property type="match status" value="1"/>
</dbReference>
<dbReference type="InterPro" id="IPR038731">
    <property type="entry name" value="RgtA/B/C-like"/>
</dbReference>
<keyword evidence="11" id="KW-1185">Reference proteome</keyword>
<evidence type="ECO:0000313" key="11">
    <source>
        <dbReference type="Proteomes" id="UP000054926"/>
    </source>
</evidence>
<dbReference type="PANTHER" id="PTHR33908:SF11">
    <property type="entry name" value="MEMBRANE PROTEIN"/>
    <property type="match status" value="1"/>
</dbReference>
<feature type="transmembrane region" description="Helical" evidence="8">
    <location>
        <begin position="260"/>
        <end position="280"/>
    </location>
</feature>
<feature type="transmembrane region" description="Helical" evidence="8">
    <location>
        <begin position="167"/>
        <end position="198"/>
    </location>
</feature>
<dbReference type="OrthoDB" id="108054at2"/>
<dbReference type="GO" id="GO:0005886">
    <property type="term" value="C:plasma membrane"/>
    <property type="evidence" value="ECO:0007669"/>
    <property type="project" value="UniProtKB-SubCell"/>
</dbReference>
<keyword evidence="3" id="KW-0328">Glycosyltransferase</keyword>
<keyword evidence="4" id="KW-0808">Transferase</keyword>
<feature type="transmembrane region" description="Helical" evidence="8">
    <location>
        <begin position="353"/>
        <end position="373"/>
    </location>
</feature>
<dbReference type="InterPro" id="IPR050297">
    <property type="entry name" value="LipidA_mod_glycosyltrf_83"/>
</dbReference>
<keyword evidence="5 8" id="KW-0812">Transmembrane</keyword>
<feature type="transmembrane region" description="Helical" evidence="8">
    <location>
        <begin position="21"/>
        <end position="46"/>
    </location>
</feature>
<proteinExistence type="predicted"/>
<feature type="transmembrane region" description="Helical" evidence="8">
    <location>
        <begin position="210"/>
        <end position="230"/>
    </location>
</feature>
<gene>
    <name evidence="10" type="ORF">Lste_2360</name>
</gene>
<evidence type="ECO:0000256" key="2">
    <source>
        <dbReference type="ARBA" id="ARBA00022475"/>
    </source>
</evidence>
<evidence type="ECO:0000256" key="6">
    <source>
        <dbReference type="ARBA" id="ARBA00022989"/>
    </source>
</evidence>
<evidence type="ECO:0000256" key="8">
    <source>
        <dbReference type="SAM" id="Phobius"/>
    </source>
</evidence>
<accession>A0A0W0ZJN9</accession>
<evidence type="ECO:0000256" key="5">
    <source>
        <dbReference type="ARBA" id="ARBA00022692"/>
    </source>
</evidence>
<dbReference type="PANTHER" id="PTHR33908">
    <property type="entry name" value="MANNOSYLTRANSFERASE YKCB-RELATED"/>
    <property type="match status" value="1"/>
</dbReference>
<dbReference type="Proteomes" id="UP000054926">
    <property type="component" value="Unassembled WGS sequence"/>
</dbReference>
<evidence type="ECO:0000256" key="1">
    <source>
        <dbReference type="ARBA" id="ARBA00004651"/>
    </source>
</evidence>
<sequence>MVNVYSIARGNRLKFLDSQKHISYCFWSLFFLHISCWVILPAIFQLNVPLDVCEGFVWGNEWPLGTYRHPPLYAWLLQAVYYLFGTSPVGFYGLSAFASGFSLYAIYRTGALLISPIHGLMGAALAQNIVYFNFLSTEFNPNVLQMFWTAIGSYVFALALLRSNIIYWILLGCIIALSFYTKYTTLIQATVLFLFLVFNSRARNNFKKAGPYLTVLSFIILFIPHLQWLIQHNFLPQYYIKDRLGDVLTVKDSLYYSLRFLLVQILDCVFSLLGVCLLLYPFHAISPKKTEEIFKRKIVSWLAWSPIVLLILISFISGHKIKDMYGMPFLSFIPLALLSYFEVNKNRIYKFFSFWIVMFLFQITLYVGVNYYHANEKNDNPRRVDFPGLELSKYVHSLWHTKTQTPLKFIIGDTWIAGNIAFYSSEKHRPNVWINGDIHISEWINLSEVKMNGAILIWLQNDGEYAIPSYLAEKFPNAQLGDKFNLVWEKHPEKMSTFGYAYLLPTS</sequence>
<comment type="subcellular location">
    <subcellularLocation>
        <location evidence="1">Cell membrane</location>
        <topology evidence="1">Multi-pass membrane protein</topology>
    </subcellularLocation>
</comment>
<feature type="transmembrane region" description="Helical" evidence="8">
    <location>
        <begin position="113"/>
        <end position="131"/>
    </location>
</feature>
<feature type="domain" description="Glycosyltransferase RgtA/B/C/D-like" evidence="9">
    <location>
        <begin position="69"/>
        <end position="228"/>
    </location>
</feature>
<keyword evidence="2" id="KW-1003">Cell membrane</keyword>
<evidence type="ECO:0000313" key="10">
    <source>
        <dbReference type="EMBL" id="KTD69202.1"/>
    </source>
</evidence>
<keyword evidence="6 8" id="KW-1133">Transmembrane helix</keyword>
<reference evidence="10 11" key="1">
    <citation type="submission" date="2015-11" db="EMBL/GenBank/DDBJ databases">
        <title>Genomic analysis of 38 Legionella species identifies large and diverse effector repertoires.</title>
        <authorList>
            <person name="Burstein D."/>
            <person name="Amaro F."/>
            <person name="Zusman T."/>
            <person name="Lifshitz Z."/>
            <person name="Cohen O."/>
            <person name="Gilbert J.A."/>
            <person name="Pupko T."/>
            <person name="Shuman H.A."/>
            <person name="Segal G."/>
        </authorList>
    </citation>
    <scope>NUCLEOTIDE SEQUENCE [LARGE SCALE GENOMIC DNA]</scope>
    <source>
        <strain evidence="10 11">IMVS3376</strain>
    </source>
</reference>
<dbReference type="EMBL" id="LNYY01000019">
    <property type="protein sequence ID" value="KTD69202.1"/>
    <property type="molecule type" value="Genomic_DNA"/>
</dbReference>
<protein>
    <recommendedName>
        <fullName evidence="9">Glycosyltransferase RgtA/B/C/D-like domain-containing protein</fullName>
    </recommendedName>
</protein>